<evidence type="ECO:0000313" key="2">
    <source>
        <dbReference type="Proteomes" id="UP001195483"/>
    </source>
</evidence>
<reference evidence="1" key="3">
    <citation type="submission" date="2023-05" db="EMBL/GenBank/DDBJ databases">
        <authorList>
            <person name="Smith C.H."/>
        </authorList>
    </citation>
    <scope>NUCLEOTIDE SEQUENCE</scope>
    <source>
        <strain evidence="1">CHS0354</strain>
        <tissue evidence="1">Mantle</tissue>
    </source>
</reference>
<dbReference type="EMBL" id="JAEAOA010001954">
    <property type="protein sequence ID" value="KAK3579232.1"/>
    <property type="molecule type" value="Genomic_DNA"/>
</dbReference>
<organism evidence="1 2">
    <name type="scientific">Potamilus streckersoni</name>
    <dbReference type="NCBI Taxonomy" id="2493646"/>
    <lineage>
        <taxon>Eukaryota</taxon>
        <taxon>Metazoa</taxon>
        <taxon>Spiralia</taxon>
        <taxon>Lophotrochozoa</taxon>
        <taxon>Mollusca</taxon>
        <taxon>Bivalvia</taxon>
        <taxon>Autobranchia</taxon>
        <taxon>Heteroconchia</taxon>
        <taxon>Palaeoheterodonta</taxon>
        <taxon>Unionida</taxon>
        <taxon>Unionoidea</taxon>
        <taxon>Unionidae</taxon>
        <taxon>Ambleminae</taxon>
        <taxon>Lampsilini</taxon>
        <taxon>Potamilus</taxon>
    </lineage>
</organism>
<sequence length="55" mass="6104">MANVGMLELCGQHFWICVGLIGINANVDHLHNAVTIYSNRLGYEVGGCYAMYKDQ</sequence>
<dbReference type="Proteomes" id="UP001195483">
    <property type="component" value="Unassembled WGS sequence"/>
</dbReference>
<gene>
    <name evidence="1" type="ORF">CHS0354_033302</name>
</gene>
<dbReference type="AlphaFoldDB" id="A0AAE0RT92"/>
<reference evidence="1" key="1">
    <citation type="journal article" date="2021" name="Genome Biol. Evol.">
        <title>A High-Quality Reference Genome for a Parasitic Bivalve with Doubly Uniparental Inheritance (Bivalvia: Unionida).</title>
        <authorList>
            <person name="Smith C.H."/>
        </authorList>
    </citation>
    <scope>NUCLEOTIDE SEQUENCE</scope>
    <source>
        <strain evidence="1">CHS0354</strain>
    </source>
</reference>
<proteinExistence type="predicted"/>
<reference evidence="1" key="2">
    <citation type="journal article" date="2021" name="Genome Biol. Evol.">
        <title>Developing a high-quality reference genome for a parasitic bivalve with doubly uniparental inheritance (Bivalvia: Unionida).</title>
        <authorList>
            <person name="Smith C.H."/>
        </authorList>
    </citation>
    <scope>NUCLEOTIDE SEQUENCE</scope>
    <source>
        <strain evidence="1">CHS0354</strain>
        <tissue evidence="1">Mantle</tissue>
    </source>
</reference>
<name>A0AAE0RT92_9BIVA</name>
<keyword evidence="2" id="KW-1185">Reference proteome</keyword>
<evidence type="ECO:0000313" key="1">
    <source>
        <dbReference type="EMBL" id="KAK3579232.1"/>
    </source>
</evidence>
<comment type="caution">
    <text evidence="1">The sequence shown here is derived from an EMBL/GenBank/DDBJ whole genome shotgun (WGS) entry which is preliminary data.</text>
</comment>
<protein>
    <submittedName>
        <fullName evidence="1">Uncharacterized protein</fullName>
    </submittedName>
</protein>
<accession>A0AAE0RT92</accession>
<feature type="non-terminal residue" evidence="1">
    <location>
        <position position="55"/>
    </location>
</feature>